<keyword evidence="3" id="KW-1185">Reference proteome</keyword>
<dbReference type="AlphaFoldDB" id="A0AA38U4S1"/>
<name>A0AA38U4S1_9AGAR</name>
<accession>A0AA38U4S1</accession>
<feature type="region of interest" description="Disordered" evidence="1">
    <location>
        <begin position="1"/>
        <end position="21"/>
    </location>
</feature>
<evidence type="ECO:0000313" key="2">
    <source>
        <dbReference type="EMBL" id="KAJ3832362.1"/>
    </source>
</evidence>
<feature type="region of interest" description="Disordered" evidence="1">
    <location>
        <begin position="131"/>
        <end position="180"/>
    </location>
</feature>
<sequence>MNRSKKNQVEQSTEDSKDRADWDATAEGILIEGLKKSFNQGQKSDINYKATVYQEISVSLQAADYNLSQKQAALFNEADEKAKKYNEYNYWCTHSFPLYDEVTKLIGGSLATGGFAFASVSSDILQFTDIIDKEEGRDDENEDKGDMDENDPELPEVITNGAVNEFHMPTPPKSYYIDGT</sequence>
<evidence type="ECO:0000256" key="1">
    <source>
        <dbReference type="SAM" id="MobiDB-lite"/>
    </source>
</evidence>
<gene>
    <name evidence="2" type="ORF">F5878DRAFT_646842</name>
</gene>
<feature type="compositionally biased region" description="Acidic residues" evidence="1">
    <location>
        <begin position="137"/>
        <end position="154"/>
    </location>
</feature>
<dbReference type="Proteomes" id="UP001163846">
    <property type="component" value="Unassembled WGS sequence"/>
</dbReference>
<evidence type="ECO:0000313" key="3">
    <source>
        <dbReference type="Proteomes" id="UP001163846"/>
    </source>
</evidence>
<dbReference type="EMBL" id="MU806985">
    <property type="protein sequence ID" value="KAJ3832362.1"/>
    <property type="molecule type" value="Genomic_DNA"/>
</dbReference>
<reference evidence="2" key="1">
    <citation type="submission" date="2022-08" db="EMBL/GenBank/DDBJ databases">
        <authorList>
            <consortium name="DOE Joint Genome Institute"/>
            <person name="Min B."/>
            <person name="Riley R."/>
            <person name="Sierra-Patev S."/>
            <person name="Naranjo-Ortiz M."/>
            <person name="Looney B."/>
            <person name="Konkel Z."/>
            <person name="Slot J.C."/>
            <person name="Sakamoto Y."/>
            <person name="Steenwyk J.L."/>
            <person name="Rokas A."/>
            <person name="Carro J."/>
            <person name="Camarero S."/>
            <person name="Ferreira P."/>
            <person name="Molpeceres G."/>
            <person name="Ruiz-Duenas F.J."/>
            <person name="Serrano A."/>
            <person name="Henrissat B."/>
            <person name="Drula E."/>
            <person name="Hughes K.W."/>
            <person name="Mata J.L."/>
            <person name="Ishikawa N.K."/>
            <person name="Vargas-Isla R."/>
            <person name="Ushijima S."/>
            <person name="Smith C.A."/>
            <person name="Ahrendt S."/>
            <person name="Andreopoulos W."/>
            <person name="He G."/>
            <person name="Labutti K."/>
            <person name="Lipzen A."/>
            <person name="Ng V."/>
            <person name="Sandor L."/>
            <person name="Barry K."/>
            <person name="Martinez A.T."/>
            <person name="Xiao Y."/>
            <person name="Gibbons J.G."/>
            <person name="Terashima K."/>
            <person name="Hibbett D.S."/>
            <person name="Grigoriev I.V."/>
        </authorList>
    </citation>
    <scope>NUCLEOTIDE SEQUENCE</scope>
    <source>
        <strain evidence="2">TFB9207</strain>
    </source>
</reference>
<comment type="caution">
    <text evidence="2">The sequence shown here is derived from an EMBL/GenBank/DDBJ whole genome shotgun (WGS) entry which is preliminary data.</text>
</comment>
<protein>
    <submittedName>
        <fullName evidence="2">Uncharacterized protein</fullName>
    </submittedName>
</protein>
<proteinExistence type="predicted"/>
<organism evidence="2 3">
    <name type="scientific">Lentinula raphanica</name>
    <dbReference type="NCBI Taxonomy" id="153919"/>
    <lineage>
        <taxon>Eukaryota</taxon>
        <taxon>Fungi</taxon>
        <taxon>Dikarya</taxon>
        <taxon>Basidiomycota</taxon>
        <taxon>Agaricomycotina</taxon>
        <taxon>Agaricomycetes</taxon>
        <taxon>Agaricomycetidae</taxon>
        <taxon>Agaricales</taxon>
        <taxon>Marasmiineae</taxon>
        <taxon>Omphalotaceae</taxon>
        <taxon>Lentinula</taxon>
    </lineage>
</organism>